<feature type="non-terminal residue" evidence="1">
    <location>
        <position position="1"/>
    </location>
</feature>
<protein>
    <submittedName>
        <fullName evidence="1">Uncharacterized protein</fullName>
    </submittedName>
</protein>
<organism evidence="1">
    <name type="scientific">Macaca mulatta</name>
    <name type="common">Rhesus macaque</name>
    <dbReference type="NCBI Taxonomy" id="9544"/>
    <lineage>
        <taxon>Eukaryota</taxon>
        <taxon>Metazoa</taxon>
        <taxon>Chordata</taxon>
        <taxon>Craniata</taxon>
        <taxon>Vertebrata</taxon>
        <taxon>Euteleostomi</taxon>
        <taxon>Mammalia</taxon>
        <taxon>Eutheria</taxon>
        <taxon>Euarchontoglires</taxon>
        <taxon>Primates</taxon>
        <taxon>Haplorrhini</taxon>
        <taxon>Catarrhini</taxon>
        <taxon>Cercopithecidae</taxon>
        <taxon>Cercopithecinae</taxon>
        <taxon>Macaca</taxon>
    </lineage>
</organism>
<accession>G7NPN4</accession>
<name>G7NPN4_MACMU</name>
<dbReference type="AlphaFoldDB" id="G7NPN4"/>
<sequence>SLRRRCRGTWKNCCFGIRPAGDIWNVDTTVVSSRSAGF</sequence>
<reference evidence="1" key="1">
    <citation type="journal article" date="2011" name="Nat. Biotechnol.">
        <title>Genome sequencing and comparison of two nonhuman primate animal models, the cynomolgus and Chinese rhesus macaques.</title>
        <authorList>
            <person name="Yan G."/>
            <person name="Zhang G."/>
            <person name="Fang X."/>
            <person name="Zhang Y."/>
            <person name="Li C."/>
            <person name="Ling F."/>
            <person name="Cooper D.N."/>
            <person name="Li Q."/>
            <person name="Li Y."/>
            <person name="van Gool A.J."/>
            <person name="Du H."/>
            <person name="Chen J."/>
            <person name="Chen R."/>
            <person name="Zhang P."/>
            <person name="Huang Z."/>
            <person name="Thompson J.R."/>
            <person name="Meng Y."/>
            <person name="Bai Y."/>
            <person name="Wang J."/>
            <person name="Zhuo M."/>
            <person name="Wang T."/>
            <person name="Huang Y."/>
            <person name="Wei L."/>
            <person name="Li J."/>
            <person name="Wang Z."/>
            <person name="Hu H."/>
            <person name="Yang P."/>
            <person name="Le L."/>
            <person name="Stenson P.D."/>
            <person name="Li B."/>
            <person name="Liu X."/>
            <person name="Ball E.V."/>
            <person name="An N."/>
            <person name="Huang Q."/>
            <person name="Zhang Y."/>
            <person name="Fan W."/>
            <person name="Zhang X."/>
            <person name="Li Y."/>
            <person name="Wang W."/>
            <person name="Katze M.G."/>
            <person name="Su B."/>
            <person name="Nielsen R."/>
            <person name="Yang H."/>
            <person name="Wang J."/>
            <person name="Wang X."/>
            <person name="Wang J."/>
        </authorList>
    </citation>
    <scope>NUCLEOTIDE SEQUENCE [LARGE SCALE GENOMIC DNA]</scope>
    <source>
        <strain evidence="1">CR-5</strain>
    </source>
</reference>
<dbReference type="Proteomes" id="UP000013456">
    <property type="component" value="Chromosome 20"/>
</dbReference>
<dbReference type="EMBL" id="CM001272">
    <property type="protein sequence ID" value="EHH31433.1"/>
    <property type="molecule type" value="Genomic_DNA"/>
</dbReference>
<gene>
    <name evidence="1" type="ORF">EGK_12509</name>
</gene>
<proteinExistence type="predicted"/>
<evidence type="ECO:0000313" key="1">
    <source>
        <dbReference type="EMBL" id="EHH31433.1"/>
    </source>
</evidence>
<feature type="non-terminal residue" evidence="1">
    <location>
        <position position="38"/>
    </location>
</feature>